<dbReference type="PANTHER" id="PTHR11934:SF0">
    <property type="entry name" value="RIBOSE-5-PHOSPHATE ISOMERASE"/>
    <property type="match status" value="1"/>
</dbReference>
<dbReference type="EC" id="5.3.1.6" evidence="3"/>
<dbReference type="NCBIfam" id="NF001924">
    <property type="entry name" value="PRK00702.1"/>
    <property type="match status" value="1"/>
</dbReference>
<dbReference type="AlphaFoldDB" id="A0A369VZM1"/>
<keyword evidence="2 3" id="KW-0413">Isomerase</keyword>
<proteinExistence type="inferred from homology"/>
<feature type="binding site" evidence="3">
    <location>
        <begin position="30"/>
        <end position="33"/>
    </location>
    <ligand>
        <name>substrate</name>
    </ligand>
</feature>
<protein>
    <recommendedName>
        <fullName evidence="3">Ribose-5-phosphate isomerase A</fullName>
        <ecNumber evidence="3">5.3.1.6</ecNumber>
    </recommendedName>
    <alternativeName>
        <fullName evidence="3">Phosphoriboisomerase A</fullName>
        <shortName evidence="3">PRI</shortName>
    </alternativeName>
</protein>
<dbReference type="GO" id="GO:0005829">
    <property type="term" value="C:cytosol"/>
    <property type="evidence" value="ECO:0007669"/>
    <property type="project" value="TreeGrafter"/>
</dbReference>
<organism evidence="4 5">
    <name type="scientific">Sphingomonas aracearum</name>
    <dbReference type="NCBI Taxonomy" id="2283317"/>
    <lineage>
        <taxon>Bacteria</taxon>
        <taxon>Pseudomonadati</taxon>
        <taxon>Pseudomonadota</taxon>
        <taxon>Alphaproteobacteria</taxon>
        <taxon>Sphingomonadales</taxon>
        <taxon>Sphingomonadaceae</taxon>
        <taxon>Sphingomonas</taxon>
    </lineage>
</organism>
<dbReference type="HAMAP" id="MF_00170">
    <property type="entry name" value="Rib_5P_isom_A"/>
    <property type="match status" value="1"/>
</dbReference>
<feature type="binding site" evidence="3">
    <location>
        <begin position="85"/>
        <end position="88"/>
    </location>
    <ligand>
        <name>substrate</name>
    </ligand>
</feature>
<accession>A0A369VZM1</accession>
<dbReference type="Pfam" id="PF06026">
    <property type="entry name" value="Rib_5-P_isom_A"/>
    <property type="match status" value="1"/>
</dbReference>
<dbReference type="UniPathway" id="UPA00115">
    <property type="reaction ID" value="UER00412"/>
</dbReference>
<dbReference type="GO" id="GO:0004751">
    <property type="term" value="F:ribose-5-phosphate isomerase activity"/>
    <property type="evidence" value="ECO:0007669"/>
    <property type="project" value="UniProtKB-UniRule"/>
</dbReference>
<dbReference type="InterPro" id="IPR004788">
    <property type="entry name" value="Ribose5P_isomerase_type_A"/>
</dbReference>
<evidence type="ECO:0000256" key="2">
    <source>
        <dbReference type="ARBA" id="ARBA00023235"/>
    </source>
</evidence>
<keyword evidence="5" id="KW-1185">Reference proteome</keyword>
<name>A0A369VZM1_9SPHN</name>
<dbReference type="Gene3D" id="3.40.50.1360">
    <property type="match status" value="1"/>
</dbReference>
<dbReference type="EMBL" id="QQNB01000001">
    <property type="protein sequence ID" value="RDE07087.1"/>
    <property type="molecule type" value="Genomic_DNA"/>
</dbReference>
<comment type="subunit">
    <text evidence="3">Homodimer.</text>
</comment>
<evidence type="ECO:0000313" key="5">
    <source>
        <dbReference type="Proteomes" id="UP000253918"/>
    </source>
</evidence>
<dbReference type="FunFam" id="3.40.50.1360:FF:000001">
    <property type="entry name" value="Ribose-5-phosphate isomerase A"/>
    <property type="match status" value="1"/>
</dbReference>
<comment type="similarity">
    <text evidence="3">Belongs to the ribose 5-phosphate isomerase family.</text>
</comment>
<evidence type="ECO:0000313" key="4">
    <source>
        <dbReference type="EMBL" id="RDE07087.1"/>
    </source>
</evidence>
<comment type="catalytic activity">
    <reaction evidence="1 3">
        <text>aldehydo-D-ribose 5-phosphate = D-ribulose 5-phosphate</text>
        <dbReference type="Rhea" id="RHEA:14657"/>
        <dbReference type="ChEBI" id="CHEBI:58121"/>
        <dbReference type="ChEBI" id="CHEBI:58273"/>
        <dbReference type="EC" id="5.3.1.6"/>
    </reaction>
</comment>
<dbReference type="InterPro" id="IPR020672">
    <property type="entry name" value="Ribose5P_isomerase_typA_subgr"/>
</dbReference>
<dbReference type="GO" id="GO:0006014">
    <property type="term" value="P:D-ribose metabolic process"/>
    <property type="evidence" value="ECO:0007669"/>
    <property type="project" value="TreeGrafter"/>
</dbReference>
<reference evidence="4 5" key="1">
    <citation type="submission" date="2018-07" db="EMBL/GenBank/DDBJ databases">
        <title>a novel species of Sphingomonas isolated from the rhizosphere soil of Araceae plant.</title>
        <authorList>
            <person name="Zhiyong W."/>
            <person name="Qinglan Z."/>
            <person name="Zhiwei F."/>
            <person name="Ding X."/>
            <person name="Gejiao W."/>
            <person name="Shixue Z."/>
        </authorList>
    </citation>
    <scope>NUCLEOTIDE SEQUENCE [LARGE SCALE GENOMIC DNA]</scope>
    <source>
        <strain evidence="4 5">WZY 27</strain>
    </source>
</reference>
<sequence length="237" mass="23619">MNMAAEDQKRAAAGAAVAEVADGMVVGLGTGSTAAFAIEALGRRVRDGLAITAVATSERTAAAAAAAGIRVIDMGEVAALDLAIDGVDEIDPWCHAIKGAGGAMLREKVIAAAARRMVAIADASKPVEQLGARPVPLEVLPLARAFVARAIAELGGAAVLRTDAAGAPIATDGGNPILDASFGPIEDAAALAAALSAVPGILGHGLFVSEIDAVYVAGTSGVECRTRKLPSRNEHAS</sequence>
<comment type="pathway">
    <text evidence="3">Carbohydrate degradation; pentose phosphate pathway; D-ribose 5-phosphate from D-ribulose 5-phosphate (non-oxidative stage): step 1/1.</text>
</comment>
<dbReference type="Proteomes" id="UP000253918">
    <property type="component" value="Unassembled WGS sequence"/>
</dbReference>
<dbReference type="PANTHER" id="PTHR11934">
    <property type="entry name" value="RIBOSE-5-PHOSPHATE ISOMERASE"/>
    <property type="match status" value="1"/>
</dbReference>
<dbReference type="Gene3D" id="3.30.70.260">
    <property type="match status" value="1"/>
</dbReference>
<dbReference type="NCBIfam" id="TIGR00021">
    <property type="entry name" value="rpiA"/>
    <property type="match status" value="1"/>
</dbReference>
<dbReference type="InterPro" id="IPR037171">
    <property type="entry name" value="NagB/RpiA_transferase-like"/>
</dbReference>
<dbReference type="SUPFAM" id="SSF100950">
    <property type="entry name" value="NagB/RpiA/CoA transferase-like"/>
    <property type="match status" value="1"/>
</dbReference>
<dbReference type="SUPFAM" id="SSF75445">
    <property type="entry name" value="D-ribose-5-phosphate isomerase (RpiA), lid domain"/>
    <property type="match status" value="1"/>
</dbReference>
<feature type="binding site" evidence="3">
    <location>
        <begin position="98"/>
        <end position="101"/>
    </location>
    <ligand>
        <name>substrate</name>
    </ligand>
</feature>
<gene>
    <name evidence="3" type="primary">rpiA</name>
    <name evidence="4" type="ORF">DVW87_05370</name>
</gene>
<dbReference type="CDD" id="cd01398">
    <property type="entry name" value="RPI_A"/>
    <property type="match status" value="1"/>
</dbReference>
<dbReference type="GO" id="GO:0009052">
    <property type="term" value="P:pentose-phosphate shunt, non-oxidative branch"/>
    <property type="evidence" value="ECO:0007669"/>
    <property type="project" value="UniProtKB-UniRule"/>
</dbReference>
<evidence type="ECO:0000256" key="3">
    <source>
        <dbReference type="HAMAP-Rule" id="MF_00170"/>
    </source>
</evidence>
<feature type="active site" description="Proton acceptor" evidence="3">
    <location>
        <position position="107"/>
    </location>
</feature>
<feature type="binding site" evidence="3">
    <location>
        <position position="125"/>
    </location>
    <ligand>
        <name>substrate</name>
    </ligand>
</feature>
<dbReference type="OrthoDB" id="5870696at2"/>
<evidence type="ECO:0000256" key="1">
    <source>
        <dbReference type="ARBA" id="ARBA00001713"/>
    </source>
</evidence>
<comment type="caution">
    <text evidence="4">The sequence shown here is derived from an EMBL/GenBank/DDBJ whole genome shotgun (WGS) entry which is preliminary data.</text>
</comment>
<comment type="function">
    <text evidence="3">Catalyzes the reversible conversion of ribose-5-phosphate to ribulose 5-phosphate.</text>
</comment>